<dbReference type="EMBL" id="LJZO01000006">
    <property type="protein sequence ID" value="ROW01503.1"/>
    <property type="molecule type" value="Genomic_DNA"/>
</dbReference>
<evidence type="ECO:0000313" key="1">
    <source>
        <dbReference type="EMBL" id="ROW01503.1"/>
    </source>
</evidence>
<evidence type="ECO:0000313" key="2">
    <source>
        <dbReference type="Proteomes" id="UP000284375"/>
    </source>
</evidence>
<proteinExistence type="predicted"/>
<reference evidence="1 2" key="1">
    <citation type="submission" date="2015-09" db="EMBL/GenBank/DDBJ databases">
        <title>Host preference determinants of Valsa canker pathogens revealed by comparative genomics.</title>
        <authorList>
            <person name="Yin Z."/>
            <person name="Huang L."/>
        </authorList>
    </citation>
    <scope>NUCLEOTIDE SEQUENCE [LARGE SCALE GENOMIC DNA]</scope>
    <source>
        <strain evidence="1 2">YSFL</strain>
    </source>
</reference>
<comment type="caution">
    <text evidence="1">The sequence shown here is derived from an EMBL/GenBank/DDBJ whole genome shotgun (WGS) entry which is preliminary data.</text>
</comment>
<dbReference type="Proteomes" id="UP000284375">
    <property type="component" value="Unassembled WGS sequence"/>
</dbReference>
<accession>A0A423WDZ6</accession>
<organism evidence="1 2">
    <name type="scientific">Cytospora chrysosperma</name>
    <name type="common">Cytospora canker fungus</name>
    <name type="synonym">Sphaeria chrysosperma</name>
    <dbReference type="NCBI Taxonomy" id="252740"/>
    <lineage>
        <taxon>Eukaryota</taxon>
        <taxon>Fungi</taxon>
        <taxon>Dikarya</taxon>
        <taxon>Ascomycota</taxon>
        <taxon>Pezizomycotina</taxon>
        <taxon>Sordariomycetes</taxon>
        <taxon>Sordariomycetidae</taxon>
        <taxon>Diaporthales</taxon>
        <taxon>Cytosporaceae</taxon>
        <taxon>Cytospora</taxon>
    </lineage>
</organism>
<name>A0A423WDZ6_CYTCH</name>
<protein>
    <submittedName>
        <fullName evidence="1">Uncharacterized protein</fullName>
    </submittedName>
</protein>
<sequence length="127" mass="14328">MRPRLSSHYTGSILCTLGIKRGPNRADLDNRSRNSVYFGLLLWIPAQNSARGSSILNGFMACSQNYKNYEWSGACFPVADPEVHNNPRLECAVCRDLDPKEEDEEEDEKQEAIVSRRTAYVLCVIMG</sequence>
<keyword evidence="2" id="KW-1185">Reference proteome</keyword>
<dbReference type="AlphaFoldDB" id="A0A423WDZ6"/>
<gene>
    <name evidence="1" type="ORF">VSDG_02289</name>
</gene>